<dbReference type="EMBL" id="CAJNRF010008627">
    <property type="protein sequence ID" value="CAF2102992.1"/>
    <property type="molecule type" value="Genomic_DNA"/>
</dbReference>
<dbReference type="Proteomes" id="UP000663856">
    <property type="component" value="Unassembled WGS sequence"/>
</dbReference>
<name>A0A816TVY8_9BILA</name>
<reference evidence="2" key="1">
    <citation type="submission" date="2021-02" db="EMBL/GenBank/DDBJ databases">
        <authorList>
            <person name="Nowell W R."/>
        </authorList>
    </citation>
    <scope>NUCLEOTIDE SEQUENCE</scope>
</reference>
<dbReference type="Proteomes" id="UP000663887">
    <property type="component" value="Unassembled WGS sequence"/>
</dbReference>
<evidence type="ECO:0000313" key="3">
    <source>
        <dbReference type="Proteomes" id="UP000663856"/>
    </source>
</evidence>
<evidence type="ECO:0000313" key="2">
    <source>
        <dbReference type="EMBL" id="CAF2102992.1"/>
    </source>
</evidence>
<sequence length="114" mass="12832">MMLVQIPIILGSTLPFAVFAEYIALSRAIIKSANRIAIEQVVLDVLILSTYTPFACSFFTFMASSKSLRNELNLFLVCRKTNVLGNNQILPNSTTFTINKNNRWIRTKELSTSI</sequence>
<proteinExistence type="predicted"/>
<gene>
    <name evidence="2" type="ORF">WKI299_LOCUS20578</name>
    <name evidence="1" type="ORF">XDN619_LOCUS2861</name>
</gene>
<dbReference type="AlphaFoldDB" id="A0A816TVY8"/>
<protein>
    <submittedName>
        <fullName evidence="2">Uncharacterized protein</fullName>
    </submittedName>
</protein>
<organism evidence="2 3">
    <name type="scientific">Rotaria magnacalcarata</name>
    <dbReference type="NCBI Taxonomy" id="392030"/>
    <lineage>
        <taxon>Eukaryota</taxon>
        <taxon>Metazoa</taxon>
        <taxon>Spiralia</taxon>
        <taxon>Gnathifera</taxon>
        <taxon>Rotifera</taxon>
        <taxon>Eurotatoria</taxon>
        <taxon>Bdelloidea</taxon>
        <taxon>Philodinida</taxon>
        <taxon>Philodinidae</taxon>
        <taxon>Rotaria</taxon>
    </lineage>
</organism>
<dbReference type="EMBL" id="CAJNRG010000254">
    <property type="protein sequence ID" value="CAF1991146.1"/>
    <property type="molecule type" value="Genomic_DNA"/>
</dbReference>
<accession>A0A816TVY8</accession>
<evidence type="ECO:0000313" key="1">
    <source>
        <dbReference type="EMBL" id="CAF1991146.1"/>
    </source>
</evidence>
<comment type="caution">
    <text evidence="2">The sequence shown here is derived from an EMBL/GenBank/DDBJ whole genome shotgun (WGS) entry which is preliminary data.</text>
</comment>